<name>A0A4R2I1C0_9GAMM</name>
<evidence type="ECO:0000313" key="2">
    <source>
        <dbReference type="Proteomes" id="UP000294862"/>
    </source>
</evidence>
<organism evidence="1 2">
    <name type="scientific">Dokdonella fugitiva</name>
    <dbReference type="NCBI Taxonomy" id="328517"/>
    <lineage>
        <taxon>Bacteria</taxon>
        <taxon>Pseudomonadati</taxon>
        <taxon>Pseudomonadota</taxon>
        <taxon>Gammaproteobacteria</taxon>
        <taxon>Lysobacterales</taxon>
        <taxon>Rhodanobacteraceae</taxon>
        <taxon>Dokdonella</taxon>
    </lineage>
</organism>
<comment type="caution">
    <text evidence="1">The sequence shown here is derived from an EMBL/GenBank/DDBJ whole genome shotgun (WGS) entry which is preliminary data.</text>
</comment>
<keyword evidence="2" id="KW-1185">Reference proteome</keyword>
<reference evidence="1 2" key="1">
    <citation type="journal article" date="2015" name="Stand. Genomic Sci.">
        <title>Genomic Encyclopedia of Bacterial and Archaeal Type Strains, Phase III: the genomes of soil and plant-associated and newly described type strains.</title>
        <authorList>
            <person name="Whitman W.B."/>
            <person name="Woyke T."/>
            <person name="Klenk H.P."/>
            <person name="Zhou Y."/>
            <person name="Lilburn T.G."/>
            <person name="Beck B.J."/>
            <person name="De Vos P."/>
            <person name="Vandamme P."/>
            <person name="Eisen J.A."/>
            <person name="Garrity G."/>
            <person name="Hugenholtz P."/>
            <person name="Kyrpides N.C."/>
        </authorList>
    </citation>
    <scope>NUCLEOTIDE SEQUENCE [LARGE SCALE GENOMIC DNA]</scope>
    <source>
        <strain evidence="1 2">A3</strain>
    </source>
</reference>
<sequence>MRATRSSWKCLPPPEATAPLGFDAVFTDAEAEQLMLGLVPERMEDKWFIYGEDGWLRFHRSWSGALIYALRLDGSPDGVRVAESWVNRDPEQYAATDVAYDRALVRFLIDAFLLRKPGVRFPMPQDAAGAPDGVVQHALVGRAYPERGSGDR</sequence>
<accession>A0A4R2I1C0</accession>
<protein>
    <submittedName>
        <fullName evidence="1">Uncharacterized protein</fullName>
    </submittedName>
</protein>
<dbReference type="EMBL" id="SLWQ01000010">
    <property type="protein sequence ID" value="TCO37269.1"/>
    <property type="molecule type" value="Genomic_DNA"/>
</dbReference>
<gene>
    <name evidence="1" type="ORF">EV148_11080</name>
</gene>
<evidence type="ECO:0000313" key="1">
    <source>
        <dbReference type="EMBL" id="TCO37269.1"/>
    </source>
</evidence>
<dbReference type="AlphaFoldDB" id="A0A4R2I1C0"/>
<proteinExistence type="predicted"/>
<dbReference type="Proteomes" id="UP000294862">
    <property type="component" value="Unassembled WGS sequence"/>
</dbReference>